<keyword evidence="7 8" id="KW-0472">Membrane</keyword>
<evidence type="ECO:0000256" key="3">
    <source>
        <dbReference type="ARBA" id="ARBA00022448"/>
    </source>
</evidence>
<keyword evidence="5 8" id="KW-0812">Transmembrane</keyword>
<feature type="transmembrane region" description="Helical" evidence="8">
    <location>
        <begin position="261"/>
        <end position="280"/>
    </location>
</feature>
<feature type="transmembrane region" description="Helical" evidence="8">
    <location>
        <begin position="197"/>
        <end position="222"/>
    </location>
</feature>
<comment type="similarity">
    <text evidence="2 8">Belongs to the 4-toluene sulfonate uptake permease (TSUP) (TC 2.A.102) family.</text>
</comment>
<feature type="transmembrane region" description="Helical" evidence="8">
    <location>
        <begin position="234"/>
        <end position="255"/>
    </location>
</feature>
<keyword evidence="3" id="KW-0813">Transport</keyword>
<accession>A0A3M4QM71</accession>
<dbReference type="InterPro" id="IPR052017">
    <property type="entry name" value="TSUP"/>
</dbReference>
<keyword evidence="4 8" id="KW-1003">Cell membrane</keyword>
<name>A0A3M4QM71_9PSED</name>
<evidence type="ECO:0000256" key="5">
    <source>
        <dbReference type="ARBA" id="ARBA00022692"/>
    </source>
</evidence>
<evidence type="ECO:0000256" key="2">
    <source>
        <dbReference type="ARBA" id="ARBA00009142"/>
    </source>
</evidence>
<evidence type="ECO:0000313" key="10">
    <source>
        <dbReference type="Proteomes" id="UP000277179"/>
    </source>
</evidence>
<protein>
    <recommendedName>
        <fullName evidence="8">Probable membrane transporter protein</fullName>
    </recommendedName>
</protein>
<evidence type="ECO:0000256" key="7">
    <source>
        <dbReference type="ARBA" id="ARBA00023136"/>
    </source>
</evidence>
<organism evidence="9 10">
    <name type="scientific">Pseudomonas salomonii</name>
    <dbReference type="NCBI Taxonomy" id="191391"/>
    <lineage>
        <taxon>Bacteria</taxon>
        <taxon>Pseudomonadati</taxon>
        <taxon>Pseudomonadota</taxon>
        <taxon>Gammaproteobacteria</taxon>
        <taxon>Pseudomonadales</taxon>
        <taxon>Pseudomonadaceae</taxon>
        <taxon>Pseudomonas</taxon>
    </lineage>
</organism>
<evidence type="ECO:0000256" key="8">
    <source>
        <dbReference type="RuleBase" id="RU363041"/>
    </source>
</evidence>
<sequence length="312" mass="32972">MTSLALSQASQLPHFTVFTKQNVGAGLPAMAISASRKTRGCLSIWRIFGLNEILQNRPMTTFLAFYQHLGPALTMLVIGTFLLAGTVKGVIGLGLPTVAMGMLGLAMLPAQAAALLIIPSTVTNLWQLAFGGHLSALLKRLWPMLLLIFLGTGLGTLWLGMDNGHWVVRALGGALLVYALSGLFLPTFKVEPQTERWLGPLCGLVTGLITSATGVFVIPAVPYLQALGLHRDQLVQALGLAFTASTLALAAALAWRGTLGGGEVSASLLALVPALLGMWLGQVLRQRISAVLFKRVFFIGMALLGSHLLISG</sequence>
<keyword evidence="6 8" id="KW-1133">Transmembrane helix</keyword>
<evidence type="ECO:0000256" key="6">
    <source>
        <dbReference type="ARBA" id="ARBA00022989"/>
    </source>
</evidence>
<comment type="subcellular location">
    <subcellularLocation>
        <location evidence="1 8">Cell membrane</location>
        <topology evidence="1 8">Multi-pass membrane protein</topology>
    </subcellularLocation>
</comment>
<feature type="transmembrane region" description="Helical" evidence="8">
    <location>
        <begin position="292"/>
        <end position="310"/>
    </location>
</feature>
<dbReference type="EMBL" id="RBRL01000078">
    <property type="protein sequence ID" value="RMQ91539.1"/>
    <property type="molecule type" value="Genomic_DNA"/>
</dbReference>
<evidence type="ECO:0000256" key="1">
    <source>
        <dbReference type="ARBA" id="ARBA00004651"/>
    </source>
</evidence>
<dbReference type="Proteomes" id="UP000277179">
    <property type="component" value="Unassembled WGS sequence"/>
</dbReference>
<reference evidence="9 10" key="1">
    <citation type="submission" date="2018-08" db="EMBL/GenBank/DDBJ databases">
        <title>Recombination of ecologically and evolutionarily significant loci maintains genetic cohesion in the Pseudomonas syringae species complex.</title>
        <authorList>
            <person name="Dillon M."/>
            <person name="Thakur S."/>
            <person name="Almeida R.N.D."/>
            <person name="Weir B.S."/>
            <person name="Guttman D.S."/>
        </authorList>
    </citation>
    <scope>NUCLEOTIDE SEQUENCE [LARGE SCALE GENOMIC DNA]</scope>
    <source>
        <strain evidence="9 10">ICMP 11288</strain>
    </source>
</reference>
<dbReference type="GO" id="GO:0005886">
    <property type="term" value="C:plasma membrane"/>
    <property type="evidence" value="ECO:0007669"/>
    <property type="project" value="UniProtKB-SubCell"/>
</dbReference>
<proteinExistence type="inferred from homology"/>
<comment type="caution">
    <text evidence="9">The sequence shown here is derived from an EMBL/GenBank/DDBJ whole genome shotgun (WGS) entry which is preliminary data.</text>
</comment>
<feature type="transmembrane region" description="Helical" evidence="8">
    <location>
        <begin position="166"/>
        <end position="185"/>
    </location>
</feature>
<dbReference type="AlphaFoldDB" id="A0A3M4QM71"/>
<gene>
    <name evidence="9" type="ORF">ALP97_00058</name>
</gene>
<dbReference type="PANTHER" id="PTHR30269:SF32">
    <property type="entry name" value="MEMBRANE TRANSPORTER PROTEIN-RELATED"/>
    <property type="match status" value="1"/>
</dbReference>
<dbReference type="PANTHER" id="PTHR30269">
    <property type="entry name" value="TRANSMEMBRANE PROTEIN YFCA"/>
    <property type="match status" value="1"/>
</dbReference>
<evidence type="ECO:0000256" key="4">
    <source>
        <dbReference type="ARBA" id="ARBA00022475"/>
    </source>
</evidence>
<feature type="transmembrane region" description="Helical" evidence="8">
    <location>
        <begin position="97"/>
        <end position="121"/>
    </location>
</feature>
<feature type="transmembrane region" description="Helical" evidence="8">
    <location>
        <begin position="141"/>
        <end position="159"/>
    </location>
</feature>
<dbReference type="InterPro" id="IPR002781">
    <property type="entry name" value="TM_pro_TauE-like"/>
</dbReference>
<evidence type="ECO:0000313" key="9">
    <source>
        <dbReference type="EMBL" id="RMQ91539.1"/>
    </source>
</evidence>
<feature type="transmembrane region" description="Helical" evidence="8">
    <location>
        <begin position="65"/>
        <end position="85"/>
    </location>
</feature>
<dbReference type="Pfam" id="PF01925">
    <property type="entry name" value="TauE"/>
    <property type="match status" value="1"/>
</dbReference>